<evidence type="ECO:0000256" key="7">
    <source>
        <dbReference type="ARBA" id="ARBA00023004"/>
    </source>
</evidence>
<name>A0A7D7QTN8_9FLAO</name>
<evidence type="ECO:0000256" key="5">
    <source>
        <dbReference type="ARBA" id="ARBA00022692"/>
    </source>
</evidence>
<keyword evidence="5 12" id="KW-0812">Transmembrane</keyword>
<evidence type="ECO:0000256" key="12">
    <source>
        <dbReference type="PROSITE-ProRule" id="PRU01360"/>
    </source>
</evidence>
<dbReference type="Gene3D" id="2.170.130.10">
    <property type="entry name" value="TonB-dependent receptor, plug domain"/>
    <property type="match status" value="1"/>
</dbReference>
<dbReference type="PROSITE" id="PS52016">
    <property type="entry name" value="TONB_DEPENDENT_REC_3"/>
    <property type="match status" value="1"/>
</dbReference>
<keyword evidence="20" id="KW-1185">Reference proteome</keyword>
<organism evidence="18 19">
    <name type="scientific">Marnyiella aurantia</name>
    <dbReference type="NCBI Taxonomy" id="2758037"/>
    <lineage>
        <taxon>Bacteria</taxon>
        <taxon>Pseudomonadati</taxon>
        <taxon>Bacteroidota</taxon>
        <taxon>Flavobacteriia</taxon>
        <taxon>Flavobacteriales</taxon>
        <taxon>Weeksellaceae</taxon>
        <taxon>Marnyiella</taxon>
    </lineage>
</organism>
<keyword evidence="7" id="KW-0408">Iron</keyword>
<feature type="domain" description="TonB-dependent receptor plug" evidence="16">
    <location>
        <begin position="43"/>
        <end position="148"/>
    </location>
</feature>
<evidence type="ECO:0000313" key="17">
    <source>
        <dbReference type="EMBL" id="MBA5246384.1"/>
    </source>
</evidence>
<evidence type="ECO:0000313" key="18">
    <source>
        <dbReference type="EMBL" id="QMS98247.1"/>
    </source>
</evidence>
<reference evidence="18 19" key="1">
    <citation type="submission" date="2020-07" db="EMBL/GenBank/DDBJ databases">
        <title>Chryseobacterium sp.cx-624.</title>
        <authorList>
            <person name="Yang C."/>
        </authorList>
    </citation>
    <scope>NUCLEOTIDE SEQUENCE [LARGE SCALE GENOMIC DNA]</scope>
    <source>
        <strain evidence="18">Cx-624</strain>
        <strain evidence="19">cx-624</strain>
    </source>
</reference>
<feature type="signal peptide" evidence="14">
    <location>
        <begin position="1"/>
        <end position="18"/>
    </location>
</feature>
<reference evidence="20" key="2">
    <citation type="submission" date="2020-07" db="EMBL/GenBank/DDBJ databases">
        <title>Flavobacterium sp. xlx-214.</title>
        <authorList>
            <person name="Yang C."/>
        </authorList>
    </citation>
    <scope>NUCLEOTIDE SEQUENCE [LARGE SCALE GENOMIC DNA]</scope>
    <source>
        <strain evidence="20">CX-624</strain>
    </source>
</reference>
<dbReference type="KEGG" id="cbau:H1R16_11175"/>
<dbReference type="EMBL" id="JACEUX010000001">
    <property type="protein sequence ID" value="MBA5246384.1"/>
    <property type="molecule type" value="Genomic_DNA"/>
</dbReference>
<dbReference type="InterPro" id="IPR039426">
    <property type="entry name" value="TonB-dep_rcpt-like"/>
</dbReference>
<evidence type="ECO:0000256" key="3">
    <source>
        <dbReference type="ARBA" id="ARBA00022452"/>
    </source>
</evidence>
<dbReference type="InterPro" id="IPR012910">
    <property type="entry name" value="Plug_dom"/>
</dbReference>
<keyword evidence="9 13" id="KW-0798">TonB box</keyword>
<keyword evidence="11 12" id="KW-0998">Cell outer membrane</keyword>
<evidence type="ECO:0000256" key="2">
    <source>
        <dbReference type="ARBA" id="ARBA00022448"/>
    </source>
</evidence>
<evidence type="ECO:0000259" key="15">
    <source>
        <dbReference type="Pfam" id="PF00593"/>
    </source>
</evidence>
<keyword evidence="18" id="KW-0675">Receptor</keyword>
<evidence type="ECO:0000256" key="10">
    <source>
        <dbReference type="ARBA" id="ARBA00023136"/>
    </source>
</evidence>
<accession>A0A7D7QTN8</accession>
<dbReference type="SUPFAM" id="SSF56935">
    <property type="entry name" value="Porins"/>
    <property type="match status" value="1"/>
</dbReference>
<evidence type="ECO:0000313" key="19">
    <source>
        <dbReference type="Proteomes" id="UP000515349"/>
    </source>
</evidence>
<dbReference type="InterPro" id="IPR036942">
    <property type="entry name" value="Beta-barrel_TonB_sf"/>
</dbReference>
<evidence type="ECO:0000256" key="8">
    <source>
        <dbReference type="ARBA" id="ARBA00023065"/>
    </source>
</evidence>
<dbReference type="PANTHER" id="PTHR32552:SF68">
    <property type="entry name" value="FERRICHROME OUTER MEMBRANE TRANSPORTER_PHAGE RECEPTOR"/>
    <property type="match status" value="1"/>
</dbReference>
<dbReference type="Gene3D" id="2.40.170.20">
    <property type="entry name" value="TonB-dependent receptor, beta-barrel domain"/>
    <property type="match status" value="1"/>
</dbReference>
<keyword evidence="2 12" id="KW-0813">Transport</keyword>
<keyword evidence="4" id="KW-0410">Iron transport</keyword>
<evidence type="ECO:0000256" key="6">
    <source>
        <dbReference type="ARBA" id="ARBA00022729"/>
    </source>
</evidence>
<evidence type="ECO:0000256" key="4">
    <source>
        <dbReference type="ARBA" id="ARBA00022496"/>
    </source>
</evidence>
<reference evidence="17" key="3">
    <citation type="submission" date="2020-07" db="EMBL/GenBank/DDBJ databases">
        <authorList>
            <person name="Yang C."/>
        </authorList>
    </citation>
    <scope>NUCLEOTIDE SEQUENCE</scope>
    <source>
        <strain evidence="17">Cx-624</strain>
    </source>
</reference>
<proteinExistence type="inferred from homology"/>
<evidence type="ECO:0000256" key="1">
    <source>
        <dbReference type="ARBA" id="ARBA00004571"/>
    </source>
</evidence>
<comment type="similarity">
    <text evidence="12 13">Belongs to the TonB-dependent receptor family.</text>
</comment>
<dbReference type="Pfam" id="PF07715">
    <property type="entry name" value="Plug"/>
    <property type="match status" value="1"/>
</dbReference>
<evidence type="ECO:0000256" key="14">
    <source>
        <dbReference type="SAM" id="SignalP"/>
    </source>
</evidence>
<dbReference type="Proteomes" id="UP000515349">
    <property type="component" value="Chromosome"/>
</dbReference>
<feature type="chain" id="PRO_5044656334" evidence="14">
    <location>
        <begin position="19"/>
        <end position="676"/>
    </location>
</feature>
<dbReference type="EMBL" id="CP059472">
    <property type="protein sequence ID" value="QMS98247.1"/>
    <property type="molecule type" value="Genomic_DNA"/>
</dbReference>
<evidence type="ECO:0000256" key="11">
    <source>
        <dbReference type="ARBA" id="ARBA00023237"/>
    </source>
</evidence>
<keyword evidence="6 14" id="KW-0732">Signal</keyword>
<evidence type="ECO:0000256" key="9">
    <source>
        <dbReference type="ARBA" id="ARBA00023077"/>
    </source>
</evidence>
<evidence type="ECO:0000313" key="20">
    <source>
        <dbReference type="Proteomes" id="UP000539710"/>
    </source>
</evidence>
<dbReference type="AlphaFoldDB" id="A0A7D7QTN8"/>
<dbReference type="Pfam" id="PF00593">
    <property type="entry name" value="TonB_dep_Rec_b-barrel"/>
    <property type="match status" value="1"/>
</dbReference>
<dbReference type="InterPro" id="IPR037066">
    <property type="entry name" value="Plug_dom_sf"/>
</dbReference>
<dbReference type="GO" id="GO:0015344">
    <property type="term" value="F:siderophore uptake transmembrane transporter activity"/>
    <property type="evidence" value="ECO:0007669"/>
    <property type="project" value="TreeGrafter"/>
</dbReference>
<dbReference type="GO" id="GO:0009279">
    <property type="term" value="C:cell outer membrane"/>
    <property type="evidence" value="ECO:0007669"/>
    <property type="project" value="UniProtKB-SubCell"/>
</dbReference>
<dbReference type="RefSeq" id="WP_181886467.1">
    <property type="nucleotide sequence ID" value="NZ_CP059472.1"/>
</dbReference>
<comment type="subcellular location">
    <subcellularLocation>
        <location evidence="1 12">Cell outer membrane</location>
        <topology evidence="1 12">Multi-pass membrane protein</topology>
    </subcellularLocation>
</comment>
<dbReference type="InterPro" id="IPR000531">
    <property type="entry name" value="Beta-barrel_TonB"/>
</dbReference>
<dbReference type="Proteomes" id="UP000539710">
    <property type="component" value="Unassembled WGS sequence"/>
</dbReference>
<keyword evidence="10 12" id="KW-0472">Membrane</keyword>
<evidence type="ECO:0000256" key="13">
    <source>
        <dbReference type="RuleBase" id="RU003357"/>
    </source>
</evidence>
<feature type="domain" description="TonB-dependent receptor-like beta-barrel" evidence="15">
    <location>
        <begin position="267"/>
        <end position="641"/>
    </location>
</feature>
<sequence>MIKIFRLTLTLLPLFSCAQISDSAQLISEVKIEAHRKPVSLIASTKSVSVAGPALLNQNPPDRLLESVNLLPGARMEERSPGSYRFAVRGSALRSPFGVRNVKIYLDDFLLTDAGGNTYLNLLDPEIISKIEVYKGPEGGEFGSVTGGTVQLSTQRASGKSVAFSGGEFQNYKGSLRLADEAGKHTYQLFTGYQSTQSYREQSALERRIVYLTDRFQYSDKGNLGFMFLNSDLHYETPGGLTFEQKQANRRQARPGTAVMPGALSQQAGIYNRMVLGGISHRYRITPAFSHFISVQGSYTDFRNPFITNYEQRYERNLAFRTHFNFETATSNSFFQTRVGAEGGSNRSVIRNFDNDAGIPGAPQNFDDISAESGFIYLSQKAEFSDRLFLDASVSLNITRYRWEGIFPNHISAVRQLDTEVLPSLGISYVLMPGWSVRAKISKGNSAPTIEELRSSTQRFNTDLAAEYGWNRELGIRKQFGNSLFLEVSLFDFRLKDAIVRRQTDGGQEYFLNAGSTVQQGLETVLETKPFQLDTQLLKSVKFWLSGSFYDFRFKDFKQNENDYSGNRLTGVPMQTVQSLVSLKLWHYIGIDWAHYYTSEIALNDSNTVVSEPSLVSNITLSFPWSTSFFKADLNFTVMNLYNSEYSLGHDINAFGSRFYNPAAKRNISAGIRFRF</sequence>
<protein>
    <submittedName>
        <fullName evidence="18">TonB-dependent receptor</fullName>
    </submittedName>
</protein>
<keyword evidence="8" id="KW-0406">Ion transport</keyword>
<gene>
    <name evidence="18" type="ORF">H1R16_11175</name>
    <name evidence="17" type="ORF">H2507_04290</name>
</gene>
<evidence type="ECO:0000259" key="16">
    <source>
        <dbReference type="Pfam" id="PF07715"/>
    </source>
</evidence>
<keyword evidence="3 12" id="KW-1134">Transmembrane beta strand</keyword>
<dbReference type="PANTHER" id="PTHR32552">
    <property type="entry name" value="FERRICHROME IRON RECEPTOR-RELATED"/>
    <property type="match status" value="1"/>
</dbReference>